<sequence>MSAAKVVLLSNGKPIFRYFRNHKNKRKEGYFLKNGSVMLEQLIHSFNGNCNPIWMYSGKELKKATNDYSWDRMTHEDWNFQLYKGVHDDHEILVKKFKVASNSCMVPLKNRCMDPLELLITNEAAVASNMSKQKNVLKLLGCCLETVLPTLVYEFPAKGILSHHIYRDSQLLSWKIKLKIAVGVADAVAYLHYGMRKRFIHRHIKTEHIFLDQDYVAKLSEFQTSVPIPCGETNVDAKVFGAPHHFAPELKTCGRYNEKSDVYNFGIVLCDILTGKNTADLASQVAMELESILRANLHNRSMGQEAECTKLALWCIEEDPYDRPTMKDVARRFRLIKSFSY</sequence>
<keyword evidence="2" id="KW-0067">ATP-binding</keyword>
<dbReference type="EMBL" id="CAEKKB010000003">
    <property type="protein sequence ID" value="CAB4303499.1"/>
    <property type="molecule type" value="Genomic_DNA"/>
</dbReference>
<dbReference type="Proteomes" id="UP000507245">
    <property type="component" value="Unassembled WGS sequence"/>
</dbReference>
<keyword evidence="5" id="KW-1185">Reference proteome</keyword>
<evidence type="ECO:0000313" key="4">
    <source>
        <dbReference type="EMBL" id="CAB4303499.1"/>
    </source>
</evidence>
<evidence type="ECO:0000259" key="3">
    <source>
        <dbReference type="PROSITE" id="PS50011"/>
    </source>
</evidence>
<protein>
    <recommendedName>
        <fullName evidence="3">Protein kinase domain-containing protein</fullName>
    </recommendedName>
</protein>
<organism evidence="4 5">
    <name type="scientific">Prunus armeniaca</name>
    <name type="common">Apricot</name>
    <name type="synonym">Armeniaca vulgaris</name>
    <dbReference type="NCBI Taxonomy" id="36596"/>
    <lineage>
        <taxon>Eukaryota</taxon>
        <taxon>Viridiplantae</taxon>
        <taxon>Streptophyta</taxon>
        <taxon>Embryophyta</taxon>
        <taxon>Tracheophyta</taxon>
        <taxon>Spermatophyta</taxon>
        <taxon>Magnoliopsida</taxon>
        <taxon>eudicotyledons</taxon>
        <taxon>Gunneridae</taxon>
        <taxon>Pentapetalae</taxon>
        <taxon>rosids</taxon>
        <taxon>fabids</taxon>
        <taxon>Rosales</taxon>
        <taxon>Rosaceae</taxon>
        <taxon>Amygdaloideae</taxon>
        <taxon>Amygdaleae</taxon>
        <taxon>Prunus</taxon>
    </lineage>
</organism>
<keyword evidence="1" id="KW-0547">Nucleotide-binding</keyword>
<dbReference type="GO" id="GO:0004674">
    <property type="term" value="F:protein serine/threonine kinase activity"/>
    <property type="evidence" value="ECO:0007669"/>
    <property type="project" value="TreeGrafter"/>
</dbReference>
<dbReference type="InterPro" id="IPR011009">
    <property type="entry name" value="Kinase-like_dom_sf"/>
</dbReference>
<gene>
    <name evidence="4" type="ORF">ORAREDHAP_LOCUS19756</name>
</gene>
<dbReference type="PROSITE" id="PS50011">
    <property type="entry name" value="PROTEIN_KINASE_DOM"/>
    <property type="match status" value="1"/>
</dbReference>
<dbReference type="InterPro" id="IPR001245">
    <property type="entry name" value="Ser-Thr/Tyr_kinase_cat_dom"/>
</dbReference>
<dbReference type="PANTHER" id="PTHR27005:SF522">
    <property type="entry name" value="NON-FUNCTIONAL PSEUDOKINASE ZED1-LIKE"/>
    <property type="match status" value="1"/>
</dbReference>
<dbReference type="InterPro" id="IPR045274">
    <property type="entry name" value="WAK-like"/>
</dbReference>
<dbReference type="Gene3D" id="3.30.200.20">
    <property type="entry name" value="Phosphorylase Kinase, domain 1"/>
    <property type="match status" value="1"/>
</dbReference>
<dbReference type="AlphaFoldDB" id="A0A6J5WPP8"/>
<evidence type="ECO:0000256" key="1">
    <source>
        <dbReference type="ARBA" id="ARBA00022741"/>
    </source>
</evidence>
<dbReference type="SUPFAM" id="SSF56112">
    <property type="entry name" value="Protein kinase-like (PK-like)"/>
    <property type="match status" value="1"/>
</dbReference>
<dbReference type="PANTHER" id="PTHR27005">
    <property type="entry name" value="WALL-ASSOCIATED RECEPTOR KINASE-LIKE 21"/>
    <property type="match status" value="1"/>
</dbReference>
<proteinExistence type="predicted"/>
<evidence type="ECO:0000313" key="5">
    <source>
        <dbReference type="Proteomes" id="UP000507245"/>
    </source>
</evidence>
<dbReference type="GO" id="GO:0007166">
    <property type="term" value="P:cell surface receptor signaling pathway"/>
    <property type="evidence" value="ECO:0007669"/>
    <property type="project" value="InterPro"/>
</dbReference>
<reference evidence="5" key="1">
    <citation type="journal article" date="2020" name="Genome Biol.">
        <title>Gamete binning: chromosome-level and haplotype-resolved genome assembly enabled by high-throughput single-cell sequencing of gamete genomes.</title>
        <authorList>
            <person name="Campoy J.A."/>
            <person name="Sun H."/>
            <person name="Goel M."/>
            <person name="Jiao W.-B."/>
            <person name="Folz-Donahue K."/>
            <person name="Wang N."/>
            <person name="Rubio M."/>
            <person name="Liu C."/>
            <person name="Kukat C."/>
            <person name="Ruiz D."/>
            <person name="Huettel B."/>
            <person name="Schneeberger K."/>
        </authorList>
    </citation>
    <scope>NUCLEOTIDE SEQUENCE [LARGE SCALE GENOMIC DNA]</scope>
    <source>
        <strain evidence="5">cv. Rojo Pasion</strain>
    </source>
</reference>
<name>A0A6J5WPP8_PRUAR</name>
<dbReference type="GO" id="GO:0005524">
    <property type="term" value="F:ATP binding"/>
    <property type="evidence" value="ECO:0007669"/>
    <property type="project" value="UniProtKB-KW"/>
</dbReference>
<dbReference type="Gene3D" id="1.10.510.10">
    <property type="entry name" value="Transferase(Phosphotransferase) domain 1"/>
    <property type="match status" value="1"/>
</dbReference>
<evidence type="ECO:0000256" key="2">
    <source>
        <dbReference type="ARBA" id="ARBA00022840"/>
    </source>
</evidence>
<accession>A0A6J5WPP8</accession>
<dbReference type="GO" id="GO:0005886">
    <property type="term" value="C:plasma membrane"/>
    <property type="evidence" value="ECO:0007669"/>
    <property type="project" value="TreeGrafter"/>
</dbReference>
<feature type="domain" description="Protein kinase" evidence="3">
    <location>
        <begin position="68"/>
        <end position="335"/>
    </location>
</feature>
<dbReference type="InterPro" id="IPR000719">
    <property type="entry name" value="Prot_kinase_dom"/>
</dbReference>
<dbReference type="Pfam" id="PF07714">
    <property type="entry name" value="PK_Tyr_Ser-Thr"/>
    <property type="match status" value="1"/>
</dbReference>
<dbReference type="OrthoDB" id="75710at2759"/>